<dbReference type="Proteomes" id="UP000603641">
    <property type="component" value="Unassembled WGS sequence"/>
</dbReference>
<name>A0ABR8SI41_9BACL</name>
<reference evidence="2 3" key="1">
    <citation type="submission" date="2020-08" db="EMBL/GenBank/DDBJ databases">
        <title>A Genomic Blueprint of the Chicken Gut Microbiome.</title>
        <authorList>
            <person name="Gilroy R."/>
            <person name="Ravi A."/>
            <person name="Getino M."/>
            <person name="Pursley I."/>
            <person name="Horton D.L."/>
            <person name="Alikhan N.-F."/>
            <person name="Baker D."/>
            <person name="Gharbi K."/>
            <person name="Hall N."/>
            <person name="Watson M."/>
            <person name="Adriaenssens E.M."/>
            <person name="Foster-Nyarko E."/>
            <person name="Jarju S."/>
            <person name="Secka A."/>
            <person name="Antonio M."/>
            <person name="Oren A."/>
            <person name="Chaudhuri R."/>
            <person name="La Ragione R.M."/>
            <person name="Hildebrand F."/>
            <person name="Pallen M.J."/>
        </authorList>
    </citation>
    <scope>NUCLEOTIDE SEQUENCE [LARGE SCALE GENOMIC DNA]</scope>
    <source>
        <strain evidence="2 3">Sa2CUA10</strain>
    </source>
</reference>
<protein>
    <submittedName>
        <fullName evidence="2">Glycosyltransferase</fullName>
    </submittedName>
</protein>
<dbReference type="InterPro" id="IPR050194">
    <property type="entry name" value="Glycosyltransferase_grp1"/>
</dbReference>
<gene>
    <name evidence="2" type="ORF">H9648_03800</name>
</gene>
<dbReference type="InterPro" id="IPR001296">
    <property type="entry name" value="Glyco_trans_1"/>
</dbReference>
<comment type="caution">
    <text evidence="2">The sequence shown here is derived from an EMBL/GenBank/DDBJ whole genome shotgun (WGS) entry which is preliminary data.</text>
</comment>
<dbReference type="PANTHER" id="PTHR45947:SF3">
    <property type="entry name" value="SULFOQUINOVOSYL TRANSFERASE SQD2"/>
    <property type="match status" value="1"/>
</dbReference>
<dbReference type="RefSeq" id="WP_191752555.1">
    <property type="nucleotide sequence ID" value="NZ_JACSQM010000001.1"/>
</dbReference>
<dbReference type="PANTHER" id="PTHR45947">
    <property type="entry name" value="SULFOQUINOVOSYL TRANSFERASE SQD2"/>
    <property type="match status" value="1"/>
</dbReference>
<accession>A0ABR8SI41</accession>
<dbReference type="EMBL" id="JACSQM010000001">
    <property type="protein sequence ID" value="MBD7963168.1"/>
    <property type="molecule type" value="Genomic_DNA"/>
</dbReference>
<organism evidence="2 3">
    <name type="scientific">Fictibacillus norfolkensis</name>
    <dbReference type="NCBI Taxonomy" id="2762233"/>
    <lineage>
        <taxon>Bacteria</taxon>
        <taxon>Bacillati</taxon>
        <taxon>Bacillota</taxon>
        <taxon>Bacilli</taxon>
        <taxon>Bacillales</taxon>
        <taxon>Fictibacillaceae</taxon>
        <taxon>Fictibacillus</taxon>
    </lineage>
</organism>
<dbReference type="Pfam" id="PF00534">
    <property type="entry name" value="Glycos_transf_1"/>
    <property type="match status" value="1"/>
</dbReference>
<evidence type="ECO:0000313" key="2">
    <source>
        <dbReference type="EMBL" id="MBD7963168.1"/>
    </source>
</evidence>
<dbReference type="SUPFAM" id="SSF53756">
    <property type="entry name" value="UDP-Glycosyltransferase/glycogen phosphorylase"/>
    <property type="match status" value="1"/>
</dbReference>
<dbReference type="Gene3D" id="3.40.50.2000">
    <property type="entry name" value="Glycogen Phosphorylase B"/>
    <property type="match status" value="2"/>
</dbReference>
<feature type="domain" description="Glycosyl transferase family 1" evidence="1">
    <location>
        <begin position="245"/>
        <end position="398"/>
    </location>
</feature>
<proteinExistence type="predicted"/>
<evidence type="ECO:0000259" key="1">
    <source>
        <dbReference type="Pfam" id="PF00534"/>
    </source>
</evidence>
<evidence type="ECO:0000313" key="3">
    <source>
        <dbReference type="Proteomes" id="UP000603641"/>
    </source>
</evidence>
<sequence>MNSIDRDRGNKQLVILSSRFPFPPGEEFLETEIKYLSNQFETVHIIPVNIHDYSMEARETPRNTEVLNLTPSPSSLKKTDLMKKLLKDPQGRRWFLRECKYFIPNYTSAMLKVANWIGLAVQIRNQLSKILKDRQYNLSETVFYSYWLGPSATALAMLKEFKPSIKVISRAHGGDLYAYRHSTPYMPAQKETVCKLDKVFVISQDGSDYLKEAYPESSEKIGVSRLGTRAAEGKSISSSDGILRIVSCSNMLPVKRLDLIIDTLKRCKQQIYWSHIGDGPLREELEMKVQEELPTNIQCEFLGRKKNAEVLKYYQTQPVDLFINLSSSEGIPVSIMEAYSYGIPSFATDVGGTKELVHSSNGMLIEKNFNPEVLAREIDQFALLSEEERENYRSAAYEKWKEFFFSETNYSQFAKLLREFEGI</sequence>
<keyword evidence="3" id="KW-1185">Reference proteome</keyword>